<dbReference type="Proteomes" id="UP000317369">
    <property type="component" value="Chromosome"/>
</dbReference>
<gene>
    <name evidence="14" type="ORF">KS4_06540</name>
</gene>
<feature type="domain" description="Fatty acid desaturase" evidence="13">
    <location>
        <begin position="44"/>
        <end position="267"/>
    </location>
</feature>
<feature type="transmembrane region" description="Helical" evidence="12">
    <location>
        <begin position="164"/>
        <end position="184"/>
    </location>
</feature>
<dbReference type="PANTHER" id="PTHR11351:SF31">
    <property type="entry name" value="DESATURASE 1, ISOFORM A-RELATED"/>
    <property type="match status" value="1"/>
</dbReference>
<evidence type="ECO:0000256" key="9">
    <source>
        <dbReference type="ARBA" id="ARBA00023098"/>
    </source>
</evidence>
<feature type="transmembrane region" description="Helical" evidence="12">
    <location>
        <begin position="190"/>
        <end position="212"/>
    </location>
</feature>
<keyword evidence="4 12" id="KW-0812">Transmembrane</keyword>
<evidence type="ECO:0000256" key="1">
    <source>
        <dbReference type="ARBA" id="ARBA00004141"/>
    </source>
</evidence>
<evidence type="ECO:0000313" key="14">
    <source>
        <dbReference type="EMBL" id="QDU32620.1"/>
    </source>
</evidence>
<evidence type="ECO:0000256" key="8">
    <source>
        <dbReference type="ARBA" id="ARBA00023004"/>
    </source>
</evidence>
<evidence type="ECO:0000256" key="10">
    <source>
        <dbReference type="ARBA" id="ARBA00023136"/>
    </source>
</evidence>
<keyword evidence="6 12" id="KW-1133">Transmembrane helix</keyword>
<keyword evidence="5" id="KW-0276">Fatty acid metabolism</keyword>
<dbReference type="InterPro" id="IPR005804">
    <property type="entry name" value="FA_desaturase_dom"/>
</dbReference>
<name>A0A517YQW3_9BACT</name>
<feature type="transmembrane region" description="Helical" evidence="12">
    <location>
        <begin position="48"/>
        <end position="70"/>
    </location>
</feature>
<dbReference type="GO" id="GO:0006633">
    <property type="term" value="P:fatty acid biosynthetic process"/>
    <property type="evidence" value="ECO:0007669"/>
    <property type="project" value="UniProtKB-KW"/>
</dbReference>
<keyword evidence="8" id="KW-0408">Iron</keyword>
<keyword evidence="11" id="KW-0275">Fatty acid biosynthesis</keyword>
<evidence type="ECO:0000256" key="11">
    <source>
        <dbReference type="ARBA" id="ARBA00023160"/>
    </source>
</evidence>
<dbReference type="OrthoDB" id="19906at2"/>
<evidence type="ECO:0000259" key="13">
    <source>
        <dbReference type="Pfam" id="PF00487"/>
    </source>
</evidence>
<evidence type="ECO:0000256" key="5">
    <source>
        <dbReference type="ARBA" id="ARBA00022832"/>
    </source>
</evidence>
<evidence type="ECO:0000256" key="3">
    <source>
        <dbReference type="ARBA" id="ARBA00022516"/>
    </source>
</evidence>
<dbReference type="PRINTS" id="PR00075">
    <property type="entry name" value="FACDDSATRASE"/>
</dbReference>
<evidence type="ECO:0000313" key="15">
    <source>
        <dbReference type="Proteomes" id="UP000317369"/>
    </source>
</evidence>
<keyword evidence="7" id="KW-0560">Oxidoreductase</keyword>
<comment type="subcellular location">
    <subcellularLocation>
        <location evidence="1">Membrane</location>
        <topology evidence="1">Multi-pass membrane protein</topology>
    </subcellularLocation>
</comment>
<dbReference type="PANTHER" id="PTHR11351">
    <property type="entry name" value="ACYL-COA DESATURASE"/>
    <property type="match status" value="1"/>
</dbReference>
<protein>
    <submittedName>
        <fullName evidence="14">Fatty acid desaturase</fullName>
    </submittedName>
</protein>
<dbReference type="EMBL" id="CP036425">
    <property type="protein sequence ID" value="QDU32620.1"/>
    <property type="molecule type" value="Genomic_DNA"/>
</dbReference>
<proteinExistence type="inferred from homology"/>
<evidence type="ECO:0000256" key="12">
    <source>
        <dbReference type="SAM" id="Phobius"/>
    </source>
</evidence>
<dbReference type="GO" id="GO:0016717">
    <property type="term" value="F:oxidoreductase activity, acting on paired donors, with oxidation of a pair of donors resulting in the reduction of molecular oxygen to two molecules of water"/>
    <property type="evidence" value="ECO:0007669"/>
    <property type="project" value="InterPro"/>
</dbReference>
<accession>A0A517YQW3</accession>
<keyword evidence="15" id="KW-1185">Reference proteome</keyword>
<comment type="similarity">
    <text evidence="2">Belongs to the fatty acid desaturase type 2 family.</text>
</comment>
<dbReference type="KEGG" id="pcor:KS4_06540"/>
<evidence type="ECO:0000256" key="6">
    <source>
        <dbReference type="ARBA" id="ARBA00022989"/>
    </source>
</evidence>
<dbReference type="InterPro" id="IPR015876">
    <property type="entry name" value="Acyl-CoA_DS"/>
</dbReference>
<reference evidence="14 15" key="1">
    <citation type="submission" date="2019-02" db="EMBL/GenBank/DDBJ databases">
        <title>Deep-cultivation of Planctomycetes and their phenomic and genomic characterization uncovers novel biology.</title>
        <authorList>
            <person name="Wiegand S."/>
            <person name="Jogler M."/>
            <person name="Boedeker C."/>
            <person name="Pinto D."/>
            <person name="Vollmers J."/>
            <person name="Rivas-Marin E."/>
            <person name="Kohn T."/>
            <person name="Peeters S.H."/>
            <person name="Heuer A."/>
            <person name="Rast P."/>
            <person name="Oberbeckmann S."/>
            <person name="Bunk B."/>
            <person name="Jeske O."/>
            <person name="Meyerdierks A."/>
            <person name="Storesund J.E."/>
            <person name="Kallscheuer N."/>
            <person name="Luecker S."/>
            <person name="Lage O.M."/>
            <person name="Pohl T."/>
            <person name="Merkel B.J."/>
            <person name="Hornburger P."/>
            <person name="Mueller R.-W."/>
            <person name="Bruemmer F."/>
            <person name="Labrenz M."/>
            <person name="Spormann A.M."/>
            <person name="Op den Camp H."/>
            <person name="Overmann J."/>
            <person name="Amann R."/>
            <person name="Jetten M.S.M."/>
            <person name="Mascher T."/>
            <person name="Medema M.H."/>
            <person name="Devos D.P."/>
            <person name="Kaster A.-K."/>
            <person name="Ovreas L."/>
            <person name="Rohde M."/>
            <person name="Galperin M.Y."/>
            <person name="Jogler C."/>
        </authorList>
    </citation>
    <scope>NUCLEOTIDE SEQUENCE [LARGE SCALE GENOMIC DNA]</scope>
    <source>
        <strain evidence="14 15">KS4</strain>
    </source>
</reference>
<evidence type="ECO:0000256" key="4">
    <source>
        <dbReference type="ARBA" id="ARBA00022692"/>
    </source>
</evidence>
<dbReference type="Pfam" id="PF00487">
    <property type="entry name" value="FA_desaturase"/>
    <property type="match status" value="1"/>
</dbReference>
<dbReference type="RefSeq" id="WP_145074492.1">
    <property type="nucleotide sequence ID" value="NZ_CP036425.1"/>
</dbReference>
<dbReference type="CDD" id="cd03505">
    <property type="entry name" value="Delta9-FADS-like"/>
    <property type="match status" value="1"/>
</dbReference>
<dbReference type="GO" id="GO:0016020">
    <property type="term" value="C:membrane"/>
    <property type="evidence" value="ECO:0007669"/>
    <property type="project" value="UniProtKB-SubCell"/>
</dbReference>
<keyword evidence="9" id="KW-0443">Lipid metabolism</keyword>
<evidence type="ECO:0000256" key="2">
    <source>
        <dbReference type="ARBA" id="ARBA00008749"/>
    </source>
</evidence>
<feature type="transmembrane region" description="Helical" evidence="12">
    <location>
        <begin position="21"/>
        <end position="42"/>
    </location>
</feature>
<keyword evidence="10 12" id="KW-0472">Membrane</keyword>
<keyword evidence="3" id="KW-0444">Lipid biosynthesis</keyword>
<evidence type="ECO:0000256" key="7">
    <source>
        <dbReference type="ARBA" id="ARBA00023002"/>
    </source>
</evidence>
<organism evidence="14 15">
    <name type="scientific">Poriferisphaera corsica</name>
    <dbReference type="NCBI Taxonomy" id="2528020"/>
    <lineage>
        <taxon>Bacteria</taxon>
        <taxon>Pseudomonadati</taxon>
        <taxon>Planctomycetota</taxon>
        <taxon>Phycisphaerae</taxon>
        <taxon>Phycisphaerales</taxon>
        <taxon>Phycisphaeraceae</taxon>
        <taxon>Poriferisphaera</taxon>
    </lineage>
</organism>
<dbReference type="AlphaFoldDB" id="A0A517YQW3"/>
<sequence length="294" mass="33840">MPVAKRVEAARPRRGGIEWGNLNWVVITGLGGMHLLALLALLPWAFSWSGLVLMAVLMWLSGGIGINLCYHRLMTHRSFKTPIWFERVLLLVASLAWQGGPVQWVGVHRLHHKHSDGDADPHSPRHGFTWAHILWMLHREIEGVKGEDAAKDLMRDGFVRRLNAWFWLPQFGLMVALMGLGWLWGGWVLGLSWVIWAVGARTVVIFHITWFVNSATHTWGYQNFKETGEDSTNLWWLALLSFGEGWHNNHHAQPRSAAHGMRWFEWDMTYWTIKILSWVGLAKEIHQPDLKKMS</sequence>